<comment type="similarity">
    <text evidence="1">Belongs to the SUN family.</text>
</comment>
<organism evidence="4 5">
    <name type="scientific">Smittium mucronatum</name>
    <dbReference type="NCBI Taxonomy" id="133383"/>
    <lineage>
        <taxon>Eukaryota</taxon>
        <taxon>Fungi</taxon>
        <taxon>Fungi incertae sedis</taxon>
        <taxon>Zoopagomycota</taxon>
        <taxon>Kickxellomycotina</taxon>
        <taxon>Harpellomycetes</taxon>
        <taxon>Harpellales</taxon>
        <taxon>Legeriomycetaceae</taxon>
        <taxon>Smittium</taxon>
    </lineage>
</organism>
<dbReference type="EMBL" id="LSSL01001336">
    <property type="protein sequence ID" value="OLY82665.1"/>
    <property type="molecule type" value="Genomic_DNA"/>
</dbReference>
<reference evidence="4" key="2">
    <citation type="submission" date="2017-01" db="EMBL/GenBank/DDBJ databases">
        <authorList>
            <person name="Mah S.A."/>
            <person name="Swanson W.J."/>
            <person name="Moy G.W."/>
            <person name="Vacquier V.D."/>
        </authorList>
    </citation>
    <scope>NUCLEOTIDE SEQUENCE</scope>
    <source>
        <strain evidence="4">ALG-7-W6</strain>
    </source>
</reference>
<evidence type="ECO:0000313" key="3">
    <source>
        <dbReference type="EMBL" id="OLY80365.1"/>
    </source>
</evidence>
<reference evidence="4 5" key="1">
    <citation type="journal article" date="2016" name="Mol. Biol. Evol.">
        <title>Genome-Wide Survey of Gut Fungi (Harpellales) Reveals the First Horizontally Transferred Ubiquitin Gene from a Mosquito Host.</title>
        <authorList>
            <person name="Wang Y."/>
            <person name="White M.M."/>
            <person name="Kvist S."/>
            <person name="Moncalvo J.M."/>
        </authorList>
    </citation>
    <scope>NUCLEOTIDE SEQUENCE [LARGE SCALE GENOMIC DNA]</scope>
    <source>
        <strain evidence="4 5">ALG-7-W6</strain>
    </source>
</reference>
<proteinExistence type="inferred from homology"/>
<keyword evidence="2" id="KW-0732">Signal</keyword>
<comment type="caution">
    <text evidence="4">The sequence shown here is derived from an EMBL/GenBank/DDBJ whole genome shotgun (WGS) entry which is preliminary data.</text>
</comment>
<dbReference type="InterPro" id="IPR053088">
    <property type="entry name" value="Beta-glucosidase/SUN-like"/>
</dbReference>
<evidence type="ECO:0000256" key="1">
    <source>
        <dbReference type="ARBA" id="ARBA00010579"/>
    </source>
</evidence>
<dbReference type="Pfam" id="PF03856">
    <property type="entry name" value="SUN"/>
    <property type="match status" value="1"/>
</dbReference>
<evidence type="ECO:0000313" key="5">
    <source>
        <dbReference type="Proteomes" id="UP000187455"/>
    </source>
</evidence>
<dbReference type="PANTHER" id="PTHR31654">
    <property type="entry name" value="SECRETED BETA-GLUCOSIDASE ADG3-RELATED"/>
    <property type="match status" value="1"/>
</dbReference>
<accession>A0A1R0H0K2</accession>
<protein>
    <recommendedName>
        <fullName evidence="6">Secreted beta-glucosidase adg3</fullName>
    </recommendedName>
</protein>
<evidence type="ECO:0000313" key="4">
    <source>
        <dbReference type="EMBL" id="OLY82665.1"/>
    </source>
</evidence>
<evidence type="ECO:0000256" key="2">
    <source>
        <dbReference type="SAM" id="SignalP"/>
    </source>
</evidence>
<name>A0A1R0H0K2_9FUNG</name>
<feature type="chain" id="PRO_5015068869" description="Secreted beta-glucosidase adg3" evidence="2">
    <location>
        <begin position="24"/>
        <end position="437"/>
    </location>
</feature>
<dbReference type="EMBL" id="LSSL01003542">
    <property type="protein sequence ID" value="OLY80365.1"/>
    <property type="molecule type" value="Genomic_DNA"/>
</dbReference>
<dbReference type="Proteomes" id="UP000187455">
    <property type="component" value="Unassembled WGS sequence"/>
</dbReference>
<dbReference type="InterPro" id="IPR005556">
    <property type="entry name" value="SUN"/>
</dbReference>
<gene>
    <name evidence="4" type="ORF">AYI68_g3205</name>
    <name evidence="3" type="ORF">AYI68_g5538</name>
</gene>
<evidence type="ECO:0008006" key="6">
    <source>
        <dbReference type="Google" id="ProtNLM"/>
    </source>
</evidence>
<keyword evidence="5" id="KW-1185">Reference proteome</keyword>
<feature type="signal peptide" evidence="2">
    <location>
        <begin position="1"/>
        <end position="23"/>
    </location>
</feature>
<dbReference type="PANTHER" id="PTHR31654:SF0">
    <property type="entry name" value="SECRETED BETA-GLUCOSIDASE ADG3-RELATED"/>
    <property type="match status" value="1"/>
</dbReference>
<dbReference type="AlphaFoldDB" id="A0A1R0H0K2"/>
<sequence>MNFTLFNFLVIAGLAFFIIPTLAAPVVQVVVYKTVYVKANANQATQTSDLVQSIDAAVPTSAVEQVEEDVVASTIDVVSTQDPNLVSPVQALAVDATAEVVSTQAPEVSTSSPETAIASELPVDAQTTTANLDDYKGLMQTLSPIVSQASEYSSTVPVETSVSPSSASSPSSSGDNGFNYVEGTCRFPWSYGNSDNVYPITPSEVNGGWAMSPNQKCTKGSWCPYACESGYYSAQWDPSSVLANGSGSMNGGLYCDNNGVLQTPFPDKAYCIKGVGNVSIRNTLAQSVSACQTVYPGNEAMLIPTVAQPSSSAVINVTPKEYWLGTSSQFYVNLAGSNEDQCIWGDSDKPVGNWGPYVFGAGQGPDGNTYISVVYNHLYLESGFKAADAYNVKINCVSGNCNFPPVGECKCEAGVCSVDNGCTVTLSGDAKAEFELY</sequence>
<dbReference type="STRING" id="133383.A0A1R0H0K2"/>
<dbReference type="OrthoDB" id="5554151at2759"/>